<gene>
    <name evidence="1" type="ORF">QJS64_19485</name>
</gene>
<accession>A0ABY8R7C5</accession>
<keyword evidence="2" id="KW-1185">Reference proteome</keyword>
<geneLocation type="plasmid" evidence="1 2">
    <name>unnamed2</name>
</geneLocation>
<proteinExistence type="predicted"/>
<evidence type="ECO:0000313" key="1">
    <source>
        <dbReference type="EMBL" id="WGX77464.1"/>
    </source>
</evidence>
<reference evidence="1 2" key="1">
    <citation type="submission" date="2023-04" db="EMBL/GenBank/DDBJ databases">
        <title>Bacteria Genome Submission.</title>
        <authorList>
            <person name="Isaac P."/>
        </authorList>
    </citation>
    <scope>NUCLEOTIDE SEQUENCE [LARGE SCALE GENOMIC DNA]</scope>
    <source>
        <strain evidence="1 2">SampleS7P1</strain>
        <plasmid evidence="1 2">unnamed2</plasmid>
    </source>
</reference>
<organism evidence="1 2">
    <name type="scientific">Paraclostridium bifermentans</name>
    <name type="common">Clostridium bifermentans</name>
    <dbReference type="NCBI Taxonomy" id="1490"/>
    <lineage>
        <taxon>Bacteria</taxon>
        <taxon>Bacillati</taxon>
        <taxon>Bacillota</taxon>
        <taxon>Clostridia</taxon>
        <taxon>Peptostreptococcales</taxon>
        <taxon>Peptostreptococcaceae</taxon>
        <taxon>Paraclostridium</taxon>
    </lineage>
</organism>
<name>A0ABY8R7C5_PARBF</name>
<sequence length="129" mass="14137">MRTVTISNSFSYIIGSPEERIKAIRDKATNDVTDAFRAAAKAAITHYYGRGPEEFSADSAPFLVVKRRAGMYGKSTTSRLASLSSDRFRAGSEATMSPSRNSAIMNLAFSARSTLARITRPAFRHSTFC</sequence>
<dbReference type="EMBL" id="CP124687">
    <property type="protein sequence ID" value="WGX77464.1"/>
    <property type="molecule type" value="Genomic_DNA"/>
</dbReference>
<protein>
    <submittedName>
        <fullName evidence="1">Uncharacterized protein</fullName>
    </submittedName>
</protein>
<dbReference type="Proteomes" id="UP001239169">
    <property type="component" value="Plasmid unnamed2"/>
</dbReference>
<keyword evidence="1" id="KW-0614">Plasmid</keyword>
<evidence type="ECO:0000313" key="2">
    <source>
        <dbReference type="Proteomes" id="UP001239169"/>
    </source>
</evidence>